<dbReference type="InterPro" id="IPR050266">
    <property type="entry name" value="AB_hydrolase_sf"/>
</dbReference>
<protein>
    <submittedName>
        <fullName evidence="2">Alpha/beta hydrolase</fullName>
    </submittedName>
</protein>
<keyword evidence="2" id="KW-0378">Hydrolase</keyword>
<dbReference type="RefSeq" id="WP_267567893.1">
    <property type="nucleotide sequence ID" value="NZ_JAPNTZ010000015.1"/>
</dbReference>
<feature type="domain" description="AB hydrolase-1" evidence="1">
    <location>
        <begin position="14"/>
        <end position="238"/>
    </location>
</feature>
<sequence length="247" mass="26399">MTLSHDSDGSGSPVLLLHSTVCDRRMWDPQMVALASAGFRAVRCDLPGYGDSPVPVERFNTADQVMELLDGVDQFAVVGSSGGGLVALEIAARWPARVTALALLCTAAPGMNPSPQLQEVWSQENAFIDAGDVAGATELMVNTWVGPLADDATRSLVRDMQRRAYEVQLAAPDTEEFEVPYGLEAITAPALLVSGAHDLPDFRGIAEGLATRLHHAVHVPLDWAGHLPSLEDPAALNDLLLPFLSER</sequence>
<proteinExistence type="predicted"/>
<gene>
    <name evidence="2" type="ORF">OWR29_35660</name>
</gene>
<name>A0ABT4BA23_9ACTN</name>
<comment type="caution">
    <text evidence="2">The sequence shown here is derived from an EMBL/GenBank/DDBJ whole genome shotgun (WGS) entry which is preliminary data.</text>
</comment>
<dbReference type="InterPro" id="IPR029058">
    <property type="entry name" value="AB_hydrolase_fold"/>
</dbReference>
<keyword evidence="3" id="KW-1185">Reference proteome</keyword>
<dbReference type="SUPFAM" id="SSF53474">
    <property type="entry name" value="alpha/beta-Hydrolases"/>
    <property type="match status" value="1"/>
</dbReference>
<dbReference type="PANTHER" id="PTHR43798">
    <property type="entry name" value="MONOACYLGLYCEROL LIPASE"/>
    <property type="match status" value="1"/>
</dbReference>
<evidence type="ECO:0000259" key="1">
    <source>
        <dbReference type="Pfam" id="PF12697"/>
    </source>
</evidence>
<dbReference type="Proteomes" id="UP001151002">
    <property type="component" value="Unassembled WGS sequence"/>
</dbReference>
<dbReference type="InterPro" id="IPR000073">
    <property type="entry name" value="AB_hydrolase_1"/>
</dbReference>
<dbReference type="EMBL" id="JAPNTZ010000015">
    <property type="protein sequence ID" value="MCY1143364.1"/>
    <property type="molecule type" value="Genomic_DNA"/>
</dbReference>
<accession>A0ABT4BA23</accession>
<evidence type="ECO:0000313" key="3">
    <source>
        <dbReference type="Proteomes" id="UP001151002"/>
    </source>
</evidence>
<dbReference type="Pfam" id="PF12697">
    <property type="entry name" value="Abhydrolase_6"/>
    <property type="match status" value="1"/>
</dbReference>
<evidence type="ECO:0000313" key="2">
    <source>
        <dbReference type="EMBL" id="MCY1143364.1"/>
    </source>
</evidence>
<dbReference type="GO" id="GO:0016787">
    <property type="term" value="F:hydrolase activity"/>
    <property type="evidence" value="ECO:0007669"/>
    <property type="project" value="UniProtKB-KW"/>
</dbReference>
<organism evidence="2 3">
    <name type="scientific">Paractinoplanes pyxinae</name>
    <dbReference type="NCBI Taxonomy" id="2997416"/>
    <lineage>
        <taxon>Bacteria</taxon>
        <taxon>Bacillati</taxon>
        <taxon>Actinomycetota</taxon>
        <taxon>Actinomycetes</taxon>
        <taxon>Micromonosporales</taxon>
        <taxon>Micromonosporaceae</taxon>
        <taxon>Paractinoplanes</taxon>
    </lineage>
</organism>
<reference evidence="2" key="1">
    <citation type="submission" date="2022-11" db="EMBL/GenBank/DDBJ databases">
        <authorList>
            <person name="Somphong A."/>
            <person name="Phongsopitanun W."/>
        </authorList>
    </citation>
    <scope>NUCLEOTIDE SEQUENCE</scope>
    <source>
        <strain evidence="2">Pm04-4</strain>
    </source>
</reference>
<dbReference type="Gene3D" id="3.40.50.1820">
    <property type="entry name" value="alpha/beta hydrolase"/>
    <property type="match status" value="1"/>
</dbReference>